<dbReference type="PIRSF" id="PIRSF036802">
    <property type="entry name" value="Tau55_TFC7"/>
    <property type="match status" value="1"/>
</dbReference>
<dbReference type="EMBL" id="AY144989">
    <property type="protein sequence ID" value="AAO32552.1"/>
    <property type="molecule type" value="Genomic_DNA"/>
</dbReference>
<organism evidence="1">
    <name type="scientific">Naumovozyma castellii</name>
    <name type="common">Yeast</name>
    <name type="synonym">Saccharomyces castellii</name>
    <dbReference type="NCBI Taxonomy" id="27288"/>
    <lineage>
        <taxon>Eukaryota</taxon>
        <taxon>Fungi</taxon>
        <taxon>Dikarya</taxon>
        <taxon>Ascomycota</taxon>
        <taxon>Saccharomycotina</taxon>
        <taxon>Saccharomycetes</taxon>
        <taxon>Saccharomycetales</taxon>
        <taxon>Saccharomycetaceae</taxon>
        <taxon>Naumovozyma</taxon>
    </lineage>
</organism>
<reference evidence="2 3" key="3">
    <citation type="journal article" date="2011" name="Proc. Natl. Acad. Sci. U.S.A.">
        <title>Evolutionary erosion of yeast sex chromosomes by mating-type switching accidents.</title>
        <authorList>
            <person name="Gordon J.L."/>
            <person name="Armisen D."/>
            <person name="Proux-Wera E."/>
            <person name="Oheigeartaigh S.S."/>
            <person name="Byrne K.P."/>
            <person name="Wolfe K.H."/>
        </authorList>
    </citation>
    <scope>NUCLEOTIDE SEQUENCE [LARGE SCALE GENOMIC DNA]</scope>
    <source>
        <strain evidence="3">ATCC 76901 / BCRC 22586 / CBS 4309 / NBRC 1992 / NRRL Y-12630</strain>
        <strain evidence="2">Type strain:CBS 4309</strain>
    </source>
</reference>
<dbReference type="AlphaFoldDB" id="Q875T0"/>
<accession>G0VIB1</accession>
<sequence>MALQTIYVVRHGFRSNWVTQGPYPDPPLGIENDVPLAEHGLDQAKDVAKYIATFPEDKKPQLIISSPFYRCIQTSKPTAELLQLPLYLERGLGEWFVPERENIPVPAGIKDLEKFFPGLLSNGWDNCTVPSNKGETEDEILQRCYKFWAAFFKQVEEKFPNVTNVILFTHAATKAALGTSILGLKNVRDPIDDKGTIIRSGSCSMDRYERSHDDKHKWKMTMNGNASYLTNGEEMNWNFQKRFKAATDAEIKIRLAANEEIIKEKGAKAAATVLD</sequence>
<dbReference type="STRING" id="1064592.G0VIB1"/>
<dbReference type="KEGG" id="ncs:NCAS_0G02590"/>
<dbReference type="Proteomes" id="UP000001640">
    <property type="component" value="Chromosome 7"/>
</dbReference>
<dbReference type="InterPro" id="IPR029033">
    <property type="entry name" value="His_PPase_superfam"/>
</dbReference>
<dbReference type="HOGENOM" id="CLU_042838_0_0_1"/>
<reference key="5">
    <citation type="submission" date="2011-08" db="EMBL/GenBank/DDBJ databases">
        <title>Genome sequence of Naumovozyma castellii.</title>
        <authorList>
            <person name="Gordon J.L."/>
            <person name="Armisen D."/>
            <person name="Proux-Wera E."/>
            <person name="OhEigeartaigh S.S."/>
            <person name="Byrne K.P."/>
            <person name="Wolfe K.H."/>
        </authorList>
    </citation>
    <scope>NUCLEOTIDE SEQUENCE</scope>
    <source>
        <strain>Type strain:CBS 4309</strain>
    </source>
</reference>
<dbReference type="eggNOG" id="ENOG502RYP8">
    <property type="taxonomic scope" value="Eukaryota"/>
</dbReference>
<evidence type="ECO:0000313" key="1">
    <source>
        <dbReference type="EMBL" id="AAO32552.1"/>
    </source>
</evidence>
<proteinExistence type="predicted"/>
<evidence type="ECO:0000313" key="2">
    <source>
        <dbReference type="EMBL" id="CCC71146.1"/>
    </source>
</evidence>
<dbReference type="PANTHER" id="PTHR16469:SF51">
    <property type="entry name" value="TRANSCRIPTION FACTOR TAU 55 KDA SUBUNIT"/>
    <property type="match status" value="1"/>
</dbReference>
<keyword evidence="3" id="KW-1185">Reference proteome</keyword>
<dbReference type="SMART" id="SM00855">
    <property type="entry name" value="PGAM"/>
    <property type="match status" value="1"/>
</dbReference>
<dbReference type="Gene3D" id="3.40.50.1240">
    <property type="entry name" value="Phosphoglycerate mutase-like"/>
    <property type="match status" value="1"/>
</dbReference>
<dbReference type="RefSeq" id="XP_003677498.1">
    <property type="nucleotide sequence ID" value="XM_003677450.1"/>
</dbReference>
<dbReference type="OrthoDB" id="414418at2759"/>
<dbReference type="GO" id="GO:0016791">
    <property type="term" value="F:phosphatase activity"/>
    <property type="evidence" value="ECO:0007669"/>
    <property type="project" value="EnsemblFungi"/>
</dbReference>
<dbReference type="OMA" id="ICAHAAP"/>
<dbReference type="SUPFAM" id="SSF53254">
    <property type="entry name" value="Phosphoglycerate mutase-like"/>
    <property type="match status" value="1"/>
</dbReference>
<dbReference type="EMBL" id="HE576758">
    <property type="protein sequence ID" value="CCC71146.1"/>
    <property type="molecule type" value="Genomic_DNA"/>
</dbReference>
<reference evidence="1" key="2">
    <citation type="journal article" date="2003" name="Nature">
        <title>Yeast genome duplication was followed by asynchronous differentiation of duplicated genes.</title>
        <authorList>
            <person name="Langkjaer R.B."/>
            <person name="Cliften P.F."/>
            <person name="Johnston M."/>
            <person name="Piskur J."/>
        </authorList>
    </citation>
    <scope>NUCLEOTIDE SEQUENCE</scope>
    <source>
        <strain evidence="1">CBS4309</strain>
    </source>
</reference>
<gene>
    <name evidence="2" type="primary">NCAS0G02590</name>
    <name evidence="2" type="ordered locus">NCAS_0G02590</name>
</gene>
<dbReference type="Pfam" id="PF00300">
    <property type="entry name" value="His_Phos_1"/>
    <property type="match status" value="1"/>
</dbReference>
<reference evidence="2" key="4">
    <citation type="submission" date="2011-07" db="EMBL/GenBank/DDBJ databases">
        <authorList>
            <person name="Byrne K."/>
        </authorList>
    </citation>
    <scope>NUCLEOTIDE SEQUENCE</scope>
    <source>
        <strain evidence="2">Type strain:CBS 4309</strain>
    </source>
</reference>
<accession>Q875T0</accession>
<dbReference type="InterPro" id="IPR014623">
    <property type="entry name" value="Tfc7/tau55"/>
</dbReference>
<protein>
    <submittedName>
        <fullName evidence="1">YNL108C</fullName>
    </submittedName>
</protein>
<dbReference type="GeneID" id="96904811"/>
<dbReference type="InterPro" id="IPR013078">
    <property type="entry name" value="His_Pase_superF_clade-1"/>
</dbReference>
<dbReference type="FunFam" id="3.40.50.1240:FF:000034">
    <property type="entry name" value="Transcription factor TFIIIC subunit"/>
    <property type="match status" value="1"/>
</dbReference>
<dbReference type="CDD" id="cd07067">
    <property type="entry name" value="HP_PGM_like"/>
    <property type="match status" value="1"/>
</dbReference>
<name>Q875T0_NAUCA</name>
<dbReference type="InterPro" id="IPR051710">
    <property type="entry name" value="Phosphatase_SH3-domain"/>
</dbReference>
<reference evidence="1" key="1">
    <citation type="submission" date="2002-08" db="EMBL/GenBank/DDBJ databases">
        <authorList>
            <person name="Langkjaer R.B."/>
            <person name="Cliften P.F."/>
            <person name="Johnston M."/>
            <person name="Piskur J."/>
        </authorList>
    </citation>
    <scope>NUCLEOTIDE SEQUENCE</scope>
    <source>
        <strain evidence="1">CBS4309</strain>
    </source>
</reference>
<evidence type="ECO:0000313" key="3">
    <source>
        <dbReference type="Proteomes" id="UP000001640"/>
    </source>
</evidence>
<dbReference type="PANTHER" id="PTHR16469">
    <property type="entry name" value="UBIQUITIN-ASSOCIATED AND SH3 DOMAIN-CONTAINING BA-RELATED"/>
    <property type="match status" value="1"/>
</dbReference>